<dbReference type="Proteomes" id="UP000008312">
    <property type="component" value="Unassembled WGS sequence"/>
</dbReference>
<evidence type="ECO:0000313" key="1">
    <source>
        <dbReference type="EMBL" id="CBK20933.2"/>
    </source>
</evidence>
<gene>
    <name evidence="1" type="ORF">GSBLH_T00001176001</name>
</gene>
<dbReference type="GeneID" id="24918452"/>
<dbReference type="RefSeq" id="XP_012894981.1">
    <property type="nucleotide sequence ID" value="XM_013039527.1"/>
</dbReference>
<organism evidence="1">
    <name type="scientific">Blastocystis hominis</name>
    <dbReference type="NCBI Taxonomy" id="12968"/>
    <lineage>
        <taxon>Eukaryota</taxon>
        <taxon>Sar</taxon>
        <taxon>Stramenopiles</taxon>
        <taxon>Bigyra</taxon>
        <taxon>Opalozoa</taxon>
        <taxon>Opalinata</taxon>
        <taxon>Blastocystidae</taxon>
        <taxon>Blastocystis</taxon>
    </lineage>
</organism>
<keyword evidence="2" id="KW-1185">Reference proteome</keyword>
<evidence type="ECO:0000313" key="2">
    <source>
        <dbReference type="Proteomes" id="UP000008312"/>
    </source>
</evidence>
<proteinExistence type="predicted"/>
<dbReference type="AlphaFoldDB" id="D8LXD8"/>
<dbReference type="OrthoDB" id="204278at2759"/>
<dbReference type="EMBL" id="FN668639">
    <property type="protein sequence ID" value="CBK20933.2"/>
    <property type="molecule type" value="Genomic_DNA"/>
</dbReference>
<protein>
    <submittedName>
        <fullName evidence="1">Uncharacterized protein</fullName>
    </submittedName>
</protein>
<name>D8LXD8_BLAHO</name>
<reference evidence="1" key="1">
    <citation type="submission" date="2010-02" db="EMBL/GenBank/DDBJ databases">
        <title>Sequencing and annotation of the Blastocystis hominis genome.</title>
        <authorList>
            <person name="Wincker P."/>
        </authorList>
    </citation>
    <scope>NUCLEOTIDE SEQUENCE</scope>
    <source>
        <strain evidence="1">Singapore isolate B</strain>
    </source>
</reference>
<dbReference type="InParanoid" id="D8LXD8"/>
<accession>D8LXD8</accession>
<sequence>MKRVCSLFFVDSSKDKLYYEYCGKVVRAHSAYLYRLLVAVIAYFNESTNEVDRFADRIVSLNKLVEDYNDQITLLPKCSESISVLMEDVYPAGANPEYESQYDSASVCLNESRHKFNELSQFIQALASELGVEASEPSDLPDILSIPSLNIEIDIRNVDELPLLREENRMKFLTSLRNVYRRSPSVSSIHTDPSHIHMHLKEGNDLDVSFSLNDESAHSIQSATLDPSYPCFQKAIEYAISRNDVALLVYQAISGLYASQRLHAEIESLQEKAIVTSEDDQTMEIVFPEEVEVTCLIPALYPNTFGLIEVKKIEGAKREVVEKALKGRAFGNLSEFVQFVEETLRS</sequence>